<keyword evidence="2" id="KW-1185">Reference proteome</keyword>
<dbReference type="EMBL" id="CP116942">
    <property type="protein sequence ID" value="WCO67175.1"/>
    <property type="molecule type" value="Genomic_DNA"/>
</dbReference>
<organism evidence="1 2">
    <name type="scientific">Iamia majanohamensis</name>
    <dbReference type="NCBI Taxonomy" id="467976"/>
    <lineage>
        <taxon>Bacteria</taxon>
        <taxon>Bacillati</taxon>
        <taxon>Actinomycetota</taxon>
        <taxon>Acidimicrobiia</taxon>
        <taxon>Acidimicrobiales</taxon>
        <taxon>Iamiaceae</taxon>
        <taxon>Iamia</taxon>
    </lineage>
</organism>
<protein>
    <submittedName>
        <fullName evidence="1">DUF2017 family protein</fullName>
    </submittedName>
</protein>
<accession>A0AAE9Y5K1</accession>
<proteinExistence type="predicted"/>
<dbReference type="InterPro" id="IPR018561">
    <property type="entry name" value="AosR"/>
</dbReference>
<gene>
    <name evidence="1" type="ORF">PO878_00375</name>
</gene>
<reference evidence="1" key="1">
    <citation type="submission" date="2023-01" db="EMBL/GenBank/DDBJ databases">
        <title>The diversity of Class Acidimicrobiia in South China Sea sediment environments and the proposal of Iamia marina sp. nov., a novel species of the genus Iamia.</title>
        <authorList>
            <person name="He Y."/>
            <person name="Tian X."/>
        </authorList>
    </citation>
    <scope>NUCLEOTIDE SEQUENCE</scope>
    <source>
        <strain evidence="1">DSM 19957</strain>
    </source>
</reference>
<dbReference type="RefSeq" id="WP_272736697.1">
    <property type="nucleotide sequence ID" value="NZ_CP116942.1"/>
</dbReference>
<dbReference type="KEGG" id="ima:PO878_00375"/>
<dbReference type="Proteomes" id="UP001216390">
    <property type="component" value="Chromosome"/>
</dbReference>
<dbReference type="AlphaFoldDB" id="A0AAE9Y5K1"/>
<dbReference type="Pfam" id="PF09438">
    <property type="entry name" value="DUF2017"/>
    <property type="match status" value="1"/>
</dbReference>
<evidence type="ECO:0000313" key="2">
    <source>
        <dbReference type="Proteomes" id="UP001216390"/>
    </source>
</evidence>
<sequence>MLRPIKRRRDGTYVLRLDEDTLDLVRALAAQLDPLLDDPSADSGLRRLFPPAHEEDVLAEAAWQIEQGARLRDSRRAALGALDQRAEEPMDEERMVAWMQGVNALRLVLGERLGIEGNDDGEADVAEAEAVLEASDDPAAVEEARRRLAAWQLYDLLSALVAYAVRALEAGED</sequence>
<name>A0AAE9Y5K1_9ACTN</name>
<evidence type="ECO:0000313" key="1">
    <source>
        <dbReference type="EMBL" id="WCO67175.1"/>
    </source>
</evidence>